<gene>
    <name evidence="2" type="ORF">MNBD_GAMMA16-1687</name>
</gene>
<dbReference type="EMBL" id="UOFO01000086">
    <property type="protein sequence ID" value="VAW86071.1"/>
    <property type="molecule type" value="Genomic_DNA"/>
</dbReference>
<feature type="domain" description="DUF6998" evidence="1">
    <location>
        <begin position="34"/>
        <end position="150"/>
    </location>
</feature>
<organism evidence="2">
    <name type="scientific">hydrothermal vent metagenome</name>
    <dbReference type="NCBI Taxonomy" id="652676"/>
    <lineage>
        <taxon>unclassified sequences</taxon>
        <taxon>metagenomes</taxon>
        <taxon>ecological metagenomes</taxon>
    </lineage>
</organism>
<name>A0A3B0Z321_9ZZZZ</name>
<evidence type="ECO:0000259" key="1">
    <source>
        <dbReference type="Pfam" id="PF22522"/>
    </source>
</evidence>
<evidence type="ECO:0000313" key="2">
    <source>
        <dbReference type="EMBL" id="VAW86071.1"/>
    </source>
</evidence>
<proteinExistence type="predicted"/>
<reference evidence="2" key="1">
    <citation type="submission" date="2018-06" db="EMBL/GenBank/DDBJ databases">
        <authorList>
            <person name="Zhirakovskaya E."/>
        </authorList>
    </citation>
    <scope>NUCLEOTIDE SEQUENCE</scope>
</reference>
<accession>A0A3B0Z321</accession>
<protein>
    <recommendedName>
        <fullName evidence="1">DUF6998 domain-containing protein</fullName>
    </recommendedName>
</protein>
<dbReference type="AlphaFoldDB" id="A0A3B0Z321"/>
<sequence>MGVYSFDKLISEARKLATDFRKGTGKPLAGVSSEIAEYDAAKLLDLDLEKAGEGGYDAIGCGSRTGKRIQIKGRVITGDAKRGQRIGQLKVDQEWDSVVLVLMNEEHQTYAIYEAERETILNALNDTRPSSRNKRGAMSVAKFKIISNLVWGSDTGEKSD</sequence>
<dbReference type="InterPro" id="IPR054267">
    <property type="entry name" value="DUF6998"/>
</dbReference>
<dbReference type="Pfam" id="PF22522">
    <property type="entry name" value="DUF6998"/>
    <property type="match status" value="1"/>
</dbReference>